<feature type="transmembrane region" description="Helical" evidence="1">
    <location>
        <begin position="41"/>
        <end position="64"/>
    </location>
</feature>
<keyword evidence="1" id="KW-0472">Membrane</keyword>
<dbReference type="Proteomes" id="UP000241118">
    <property type="component" value="Unassembled WGS sequence"/>
</dbReference>
<comment type="caution">
    <text evidence="2">The sequence shown here is derived from an EMBL/GenBank/DDBJ whole genome shotgun (WGS) entry which is preliminary data.</text>
</comment>
<dbReference type="EMBL" id="PYAX01000008">
    <property type="protein sequence ID" value="PSL53750.1"/>
    <property type="molecule type" value="Genomic_DNA"/>
</dbReference>
<evidence type="ECO:0000313" key="2">
    <source>
        <dbReference type="EMBL" id="PSL53750.1"/>
    </source>
</evidence>
<keyword evidence="1" id="KW-1133">Transmembrane helix</keyword>
<dbReference type="AlphaFoldDB" id="A0A2P8I5L5"/>
<keyword evidence="3" id="KW-1185">Reference proteome</keyword>
<accession>A0A2P8I5L5</accession>
<dbReference type="RefSeq" id="WP_106617735.1">
    <property type="nucleotide sequence ID" value="NZ_PYAX01000008.1"/>
</dbReference>
<gene>
    <name evidence="2" type="ORF">B0I31_108197</name>
</gene>
<proteinExistence type="predicted"/>
<keyword evidence="1" id="KW-0812">Transmembrane</keyword>
<evidence type="ECO:0000256" key="1">
    <source>
        <dbReference type="SAM" id="Phobius"/>
    </source>
</evidence>
<evidence type="ECO:0000313" key="3">
    <source>
        <dbReference type="Proteomes" id="UP000241118"/>
    </source>
</evidence>
<dbReference type="OrthoDB" id="5065240at2"/>
<reference evidence="2 3" key="1">
    <citation type="submission" date="2018-03" db="EMBL/GenBank/DDBJ databases">
        <title>Genomic Encyclopedia of Type Strains, Phase III (KMG-III): the genomes of soil and plant-associated and newly described type strains.</title>
        <authorList>
            <person name="Whitman W."/>
        </authorList>
    </citation>
    <scope>NUCLEOTIDE SEQUENCE [LARGE SCALE GENOMIC DNA]</scope>
    <source>
        <strain evidence="2 3">CGMCC 4.7097</strain>
    </source>
</reference>
<name>A0A2P8I5L5_SACCR</name>
<protein>
    <submittedName>
        <fullName evidence="2">Uncharacterized protein</fullName>
    </submittedName>
</protein>
<sequence length="258" mass="27190">MKVLPWLGLTAGLALTATWVAGGLAGDDVSAWLNGWLVGPIILLSVVPTLFSLGNVLGGGLAALTGGVPKEFRGAPIGMGTVVGVARTGLSVNDQPQLDIRLEVDTADGRTFPTTARQVVDITELSLVQPGAILPVRYLSDGRAVLATDAPPHELQAALDRVYVAKGFLTPHQLRITEEGVDATAVVLDMTPTGQTPDGRSALRLSLRVTRPDGTAFDVTQDKKLPPMSVRQVQRGMVVRVKYLPGDESDVAVLTTLM</sequence>
<organism evidence="2 3">
    <name type="scientific">Saccharothrix carnea</name>
    <dbReference type="NCBI Taxonomy" id="1280637"/>
    <lineage>
        <taxon>Bacteria</taxon>
        <taxon>Bacillati</taxon>
        <taxon>Actinomycetota</taxon>
        <taxon>Actinomycetes</taxon>
        <taxon>Pseudonocardiales</taxon>
        <taxon>Pseudonocardiaceae</taxon>
        <taxon>Saccharothrix</taxon>
    </lineage>
</organism>